<feature type="transmembrane region" description="Helical" evidence="1">
    <location>
        <begin position="237"/>
        <end position="256"/>
    </location>
</feature>
<feature type="transmembrane region" description="Helical" evidence="1">
    <location>
        <begin position="306"/>
        <end position="325"/>
    </location>
</feature>
<dbReference type="EMBL" id="SRPE01000011">
    <property type="protein sequence ID" value="TGN23707.1"/>
    <property type="molecule type" value="Genomic_DNA"/>
</dbReference>
<dbReference type="Proteomes" id="UP000297998">
    <property type="component" value="Unassembled WGS sequence"/>
</dbReference>
<sequence>MTFIFLMFGLAIAGFQTLVLKEIWQINLRPKWILFLITPLLITITDYFYDDQITAFVFFGTIASIFFIAVSGIIFHNSTNFYEESRSFRHQKNYNEVLQDYNQPFYLNPVLGIVYQLYVVAMIGIYIFVPNEVYKSDLNYKLIEQDLVLQLLSLFIFTGFSIIILLYNYLDGNKNYIPSIFTGKRLVATPKESRINKAITISITLISFIIFSKFCYDKGIYSNLKSIFQSFDSSSFLSINTGIIAFIIFNSIILIINPSQVAKRNMIRITTLIQSAFFSIFLSAAIAIPFMILQDRLAYFNMSSEILLFLGFNIVLLVNEISLFVKYRKGIID</sequence>
<feature type="transmembrane region" description="Helical" evidence="1">
    <location>
        <begin position="149"/>
        <end position="170"/>
    </location>
</feature>
<feature type="transmembrane region" description="Helical" evidence="1">
    <location>
        <begin position="56"/>
        <end position="75"/>
    </location>
</feature>
<keyword evidence="3" id="KW-1185">Reference proteome</keyword>
<proteinExistence type="predicted"/>
<protein>
    <submittedName>
        <fullName evidence="2">Uncharacterized protein</fullName>
    </submittedName>
</protein>
<evidence type="ECO:0000313" key="3">
    <source>
        <dbReference type="Proteomes" id="UP000297998"/>
    </source>
</evidence>
<evidence type="ECO:0000256" key="1">
    <source>
        <dbReference type="SAM" id="Phobius"/>
    </source>
</evidence>
<feature type="transmembrane region" description="Helical" evidence="1">
    <location>
        <begin position="198"/>
        <end position="216"/>
    </location>
</feature>
<comment type="caution">
    <text evidence="2">The sequence shown here is derived from an EMBL/GenBank/DDBJ whole genome shotgun (WGS) entry which is preliminary data.</text>
</comment>
<organism evidence="2 3">
    <name type="scientific">Empedobacter tilapiae</name>
    <dbReference type="NCBI Taxonomy" id="2491114"/>
    <lineage>
        <taxon>Bacteria</taxon>
        <taxon>Pseudomonadati</taxon>
        <taxon>Bacteroidota</taxon>
        <taxon>Flavobacteriia</taxon>
        <taxon>Flavobacteriales</taxon>
        <taxon>Weeksellaceae</taxon>
        <taxon>Empedobacter</taxon>
    </lineage>
</organism>
<keyword evidence="1" id="KW-0812">Transmembrane</keyword>
<keyword evidence="1" id="KW-1133">Transmembrane helix</keyword>
<reference evidence="2 3" key="1">
    <citation type="submission" date="2019-03" db="EMBL/GenBank/DDBJ databases">
        <title>Empedobacter tilapiae sp. nov., isolated from an intestine of Nile tilapia Oreochromis niloticus.</title>
        <authorList>
            <person name="Kim Y.-O."/>
            <person name="Yoon J.-H."/>
        </authorList>
    </citation>
    <scope>NUCLEOTIDE SEQUENCE [LARGE SCALE GENOMIC DNA]</scope>
    <source>
        <strain evidence="2 3">MRS2</strain>
    </source>
</reference>
<gene>
    <name evidence="2" type="ORF">E4J94_14745</name>
</gene>
<dbReference type="AlphaFoldDB" id="A0A4Z1B8F2"/>
<evidence type="ECO:0000313" key="2">
    <source>
        <dbReference type="EMBL" id="TGN23707.1"/>
    </source>
</evidence>
<dbReference type="RefSeq" id="WP_135836557.1">
    <property type="nucleotide sequence ID" value="NZ_SRPE01000011.1"/>
</dbReference>
<keyword evidence="1" id="KW-0472">Membrane</keyword>
<name>A0A4Z1B8F2_9FLAO</name>
<accession>A0A4Z1B8F2</accession>
<dbReference type="OrthoDB" id="5386209at2"/>
<feature type="transmembrane region" description="Helical" evidence="1">
    <location>
        <begin position="105"/>
        <end position="129"/>
    </location>
</feature>
<feature type="transmembrane region" description="Helical" evidence="1">
    <location>
        <begin position="31"/>
        <end position="49"/>
    </location>
</feature>
<feature type="transmembrane region" description="Helical" evidence="1">
    <location>
        <begin position="276"/>
        <end position="294"/>
    </location>
</feature>